<dbReference type="RefSeq" id="WP_190578280.1">
    <property type="nucleotide sequence ID" value="NZ_CAWPQU010000007.1"/>
</dbReference>
<sequence length="146" mass="17107">MLDTETSIQINVRQSLIQEIEQTSDYLLSEVLDFLLFVKDKHSPLEIKTDNFESVRVYESSQQAQILLRQAQEQLQLSQLVIQRQENLAQTLQSRIDKLERELQDVHINYDDAPKEKILEDLRQSFQDVQAGRVHDISQLWDGIDV</sequence>
<evidence type="ECO:0000256" key="1">
    <source>
        <dbReference type="SAM" id="Coils"/>
    </source>
</evidence>
<accession>A0ABR8CAY2</accession>
<protein>
    <submittedName>
        <fullName evidence="2">Uncharacterized protein</fullName>
    </submittedName>
</protein>
<reference evidence="2 3" key="1">
    <citation type="journal article" date="2020" name="ISME J.">
        <title>Comparative genomics reveals insights into cyanobacterial evolution and habitat adaptation.</title>
        <authorList>
            <person name="Chen M.Y."/>
            <person name="Teng W.K."/>
            <person name="Zhao L."/>
            <person name="Hu C.X."/>
            <person name="Zhou Y.K."/>
            <person name="Han B.P."/>
            <person name="Song L.R."/>
            <person name="Shu W.S."/>
        </authorList>
    </citation>
    <scope>NUCLEOTIDE SEQUENCE [LARGE SCALE GENOMIC DNA]</scope>
    <source>
        <strain evidence="2 3">FACHB-1050</strain>
    </source>
</reference>
<name>A0ABR8CAY2_9CYAN</name>
<dbReference type="EMBL" id="JACJQY010000015">
    <property type="protein sequence ID" value="MBD2317437.1"/>
    <property type="molecule type" value="Genomic_DNA"/>
</dbReference>
<keyword evidence="3" id="KW-1185">Reference proteome</keyword>
<keyword evidence="1" id="KW-0175">Coiled coil</keyword>
<gene>
    <name evidence="2" type="ORF">H6G05_11350</name>
</gene>
<evidence type="ECO:0000313" key="2">
    <source>
        <dbReference type="EMBL" id="MBD2317437.1"/>
    </source>
</evidence>
<feature type="coiled-coil region" evidence="1">
    <location>
        <begin position="68"/>
        <end position="109"/>
    </location>
</feature>
<organism evidence="2 3">
    <name type="scientific">Phormidium tenue FACHB-1050</name>
    <dbReference type="NCBI Taxonomy" id="2692857"/>
    <lineage>
        <taxon>Bacteria</taxon>
        <taxon>Bacillati</taxon>
        <taxon>Cyanobacteriota</taxon>
        <taxon>Cyanophyceae</taxon>
        <taxon>Oscillatoriophycideae</taxon>
        <taxon>Oscillatoriales</taxon>
        <taxon>Oscillatoriaceae</taxon>
        <taxon>Phormidium</taxon>
    </lineage>
</organism>
<proteinExistence type="predicted"/>
<comment type="caution">
    <text evidence="2">The sequence shown here is derived from an EMBL/GenBank/DDBJ whole genome shotgun (WGS) entry which is preliminary data.</text>
</comment>
<dbReference type="Proteomes" id="UP000618445">
    <property type="component" value="Unassembled WGS sequence"/>
</dbReference>
<evidence type="ECO:0000313" key="3">
    <source>
        <dbReference type="Proteomes" id="UP000618445"/>
    </source>
</evidence>